<keyword evidence="1" id="KW-1133">Transmembrane helix</keyword>
<keyword evidence="3" id="KW-1185">Reference proteome</keyword>
<keyword evidence="1" id="KW-0812">Transmembrane</keyword>
<protein>
    <submittedName>
        <fullName evidence="2">Uncharacterized protein</fullName>
    </submittedName>
</protein>
<sequence>MNTVMIKHLFVKDWQFCRNALAFYFAIGVASLFLISVASKLSFYVGIVLLVSILIIIGAHLIFVTVVNERKEQTLSFVMSLPVTFSDYTVAKLIANIVAFLIPWGLLVAGVLSVISFNADIPNGLIPFALIVLLELFVAYLLVLSVALITESEVWTIVMTTICNIGVSLFWFWISSFAGISKHIQGETAIWNTTAASIILIELMIAALIIIVTFWCQSRKTDFL</sequence>
<name>A0A545UBU1_9GAMM</name>
<evidence type="ECO:0000313" key="3">
    <source>
        <dbReference type="Proteomes" id="UP000315439"/>
    </source>
</evidence>
<feature type="transmembrane region" description="Helical" evidence="1">
    <location>
        <begin position="44"/>
        <end position="67"/>
    </location>
</feature>
<evidence type="ECO:0000256" key="1">
    <source>
        <dbReference type="SAM" id="Phobius"/>
    </source>
</evidence>
<dbReference type="EMBL" id="VIKS01000009">
    <property type="protein sequence ID" value="TQV86935.1"/>
    <property type="molecule type" value="Genomic_DNA"/>
</dbReference>
<gene>
    <name evidence="2" type="ORF">FLL46_14060</name>
</gene>
<dbReference type="Proteomes" id="UP000315439">
    <property type="component" value="Unassembled WGS sequence"/>
</dbReference>
<feature type="transmembrane region" description="Helical" evidence="1">
    <location>
        <begin position="21"/>
        <end position="38"/>
    </location>
</feature>
<dbReference type="RefSeq" id="WP_142894431.1">
    <property type="nucleotide sequence ID" value="NZ_ML660165.1"/>
</dbReference>
<keyword evidence="1" id="KW-0472">Membrane</keyword>
<dbReference type="AlphaFoldDB" id="A0A545UBU1"/>
<proteinExistence type="predicted"/>
<reference evidence="2 3" key="1">
    <citation type="submission" date="2019-07" db="EMBL/GenBank/DDBJ databases">
        <title>Draft genome for Aliikangiella sp. M105.</title>
        <authorList>
            <person name="Wang G."/>
        </authorList>
    </citation>
    <scope>NUCLEOTIDE SEQUENCE [LARGE SCALE GENOMIC DNA]</scope>
    <source>
        <strain evidence="2 3">M105</strain>
    </source>
</reference>
<accession>A0A545UBU1</accession>
<feature type="transmembrane region" description="Helical" evidence="1">
    <location>
        <begin position="154"/>
        <end position="174"/>
    </location>
</feature>
<comment type="caution">
    <text evidence="2">The sequence shown here is derived from an EMBL/GenBank/DDBJ whole genome shotgun (WGS) entry which is preliminary data.</text>
</comment>
<evidence type="ECO:0000313" key="2">
    <source>
        <dbReference type="EMBL" id="TQV86935.1"/>
    </source>
</evidence>
<feature type="transmembrane region" description="Helical" evidence="1">
    <location>
        <begin position="93"/>
        <end position="119"/>
    </location>
</feature>
<feature type="transmembrane region" description="Helical" evidence="1">
    <location>
        <begin position="125"/>
        <end position="147"/>
    </location>
</feature>
<dbReference type="OrthoDB" id="128948at2"/>
<feature type="transmembrane region" description="Helical" evidence="1">
    <location>
        <begin position="194"/>
        <end position="216"/>
    </location>
</feature>
<organism evidence="2 3">
    <name type="scientific">Aliikangiella coralliicola</name>
    <dbReference type="NCBI Taxonomy" id="2592383"/>
    <lineage>
        <taxon>Bacteria</taxon>
        <taxon>Pseudomonadati</taxon>
        <taxon>Pseudomonadota</taxon>
        <taxon>Gammaproteobacteria</taxon>
        <taxon>Oceanospirillales</taxon>
        <taxon>Pleioneaceae</taxon>
        <taxon>Aliikangiella</taxon>
    </lineage>
</organism>